<dbReference type="RefSeq" id="WP_188662875.1">
    <property type="nucleotide sequence ID" value="NZ_BMHV01000007.1"/>
</dbReference>
<reference evidence="1" key="2">
    <citation type="submission" date="2020-09" db="EMBL/GenBank/DDBJ databases">
        <authorList>
            <person name="Sun Q."/>
            <person name="Zhou Y."/>
        </authorList>
    </citation>
    <scope>NUCLEOTIDE SEQUENCE</scope>
    <source>
        <strain evidence="1">CGMCC 1.15254</strain>
    </source>
</reference>
<protein>
    <submittedName>
        <fullName evidence="1">Uncharacterized protein</fullName>
    </submittedName>
</protein>
<name>A0A917FBQ6_9PROT</name>
<organism evidence="1 2">
    <name type="scientific">Terasakiella brassicae</name>
    <dbReference type="NCBI Taxonomy" id="1634917"/>
    <lineage>
        <taxon>Bacteria</taxon>
        <taxon>Pseudomonadati</taxon>
        <taxon>Pseudomonadota</taxon>
        <taxon>Alphaproteobacteria</taxon>
        <taxon>Rhodospirillales</taxon>
        <taxon>Terasakiellaceae</taxon>
        <taxon>Terasakiella</taxon>
    </lineage>
</organism>
<reference evidence="1" key="1">
    <citation type="journal article" date="2014" name="Int. J. Syst. Evol. Microbiol.">
        <title>Complete genome sequence of Corynebacterium casei LMG S-19264T (=DSM 44701T), isolated from a smear-ripened cheese.</title>
        <authorList>
            <consortium name="US DOE Joint Genome Institute (JGI-PGF)"/>
            <person name="Walter F."/>
            <person name="Albersmeier A."/>
            <person name="Kalinowski J."/>
            <person name="Ruckert C."/>
        </authorList>
    </citation>
    <scope>NUCLEOTIDE SEQUENCE</scope>
    <source>
        <strain evidence="1">CGMCC 1.15254</strain>
    </source>
</reference>
<comment type="caution">
    <text evidence="1">The sequence shown here is derived from an EMBL/GenBank/DDBJ whole genome shotgun (WGS) entry which is preliminary data.</text>
</comment>
<evidence type="ECO:0000313" key="2">
    <source>
        <dbReference type="Proteomes" id="UP000632498"/>
    </source>
</evidence>
<evidence type="ECO:0000313" key="1">
    <source>
        <dbReference type="EMBL" id="GGF60216.1"/>
    </source>
</evidence>
<dbReference type="Proteomes" id="UP000632498">
    <property type="component" value="Unassembled WGS sequence"/>
</dbReference>
<keyword evidence="2" id="KW-1185">Reference proteome</keyword>
<proteinExistence type="predicted"/>
<dbReference type="AlphaFoldDB" id="A0A917FBQ6"/>
<gene>
    <name evidence="1" type="ORF">GCM10011332_12400</name>
</gene>
<sequence>MTEITSSEELKEWLKGQDKQISVAIAARIALRLIPIFDKAVVYEDKDAMILPLLRAMSISWFGGIELSKDIMELAIDAAPSASFANAVFALAMKPNVDADNIFVYAFSKNVVASLAAGTADAALAALSYRSSDVIVSNVWQEISYDVTFLEEDNAVGALIERPLFLGEMDSKLKKRWQSMKEALLNLDENWQVWTNWYEDRLVGGPRPNGRLVIEALERERVLIPDEDWNKGAAHVNALIAEMEKRYQVPEPPVQRLAEIMLQVGEDHKVHIQPHPLTTRDAAQDKRWHDAWDGLRDALEDFVHYVPEGNNRALDRAVQRYQEALSSHFENMNVIKLGQTGNRLSELLQRAKDELMDDVAAELAALLVNHNDFIKQVPEWRNYQKDADTGVAKSDVDFAREVVNQLDDQGDLLDDDVIEEFKTYADFLFDDYVPQEDDKAVVSDPVVVDFVRSVGNLLSVVAKPVVDCARKVRAGVDALNRKAFEWRAQRFLIQLEDMGLMDMLIAYAGSSREFAWLAPIIAYVRGKMRD</sequence>
<dbReference type="EMBL" id="BMHV01000007">
    <property type="protein sequence ID" value="GGF60216.1"/>
    <property type="molecule type" value="Genomic_DNA"/>
</dbReference>
<accession>A0A917FBQ6</accession>